<dbReference type="FunFam" id="1.25.40.550:FF:000001">
    <property type="entry name" value="AAR2 splicing factor homolog"/>
    <property type="match status" value="1"/>
</dbReference>
<evidence type="ECO:0000259" key="9">
    <source>
        <dbReference type="Pfam" id="PF05282"/>
    </source>
</evidence>
<dbReference type="EMBL" id="JAHXZJ010002609">
    <property type="protein sequence ID" value="KAH0539666.1"/>
    <property type="molecule type" value="Genomic_DNA"/>
</dbReference>
<evidence type="ECO:0000256" key="1">
    <source>
        <dbReference type="ARBA" id="ARBA00003708"/>
    </source>
</evidence>
<dbReference type="AlphaFoldDB" id="A0AAV7HZV4"/>
<dbReference type="CDD" id="cd13778">
    <property type="entry name" value="Aar2_C"/>
    <property type="match status" value="1"/>
</dbReference>
<evidence type="ECO:0000313" key="12">
    <source>
        <dbReference type="Proteomes" id="UP000826195"/>
    </source>
</evidence>
<organism evidence="11 12">
    <name type="scientific">Cotesia glomerata</name>
    <name type="common">Lepidopteran parasitic wasp</name>
    <name type="synonym">Apanteles glomeratus</name>
    <dbReference type="NCBI Taxonomy" id="32391"/>
    <lineage>
        <taxon>Eukaryota</taxon>
        <taxon>Metazoa</taxon>
        <taxon>Ecdysozoa</taxon>
        <taxon>Arthropoda</taxon>
        <taxon>Hexapoda</taxon>
        <taxon>Insecta</taxon>
        <taxon>Pterygota</taxon>
        <taxon>Neoptera</taxon>
        <taxon>Endopterygota</taxon>
        <taxon>Hymenoptera</taxon>
        <taxon>Apocrita</taxon>
        <taxon>Ichneumonoidea</taxon>
        <taxon>Braconidae</taxon>
        <taxon>Microgastrinae</taxon>
        <taxon>Cotesia</taxon>
    </lineage>
</organism>
<evidence type="ECO:0000259" key="10">
    <source>
        <dbReference type="Pfam" id="PF20981"/>
    </source>
</evidence>
<dbReference type="Gene3D" id="2.60.34.20">
    <property type="match status" value="1"/>
</dbReference>
<evidence type="ECO:0000256" key="8">
    <source>
        <dbReference type="ARBA" id="ARBA00047009"/>
    </source>
</evidence>
<evidence type="ECO:0000256" key="2">
    <source>
        <dbReference type="ARBA" id="ARBA00006281"/>
    </source>
</evidence>
<dbReference type="Gene3D" id="1.25.40.550">
    <property type="entry name" value="Aar2, C-terminal domain-like"/>
    <property type="match status" value="1"/>
</dbReference>
<dbReference type="Pfam" id="PF05282">
    <property type="entry name" value="AAR2"/>
    <property type="match status" value="1"/>
</dbReference>
<proteinExistence type="inferred from homology"/>
<dbReference type="GO" id="GO:0000244">
    <property type="term" value="P:spliceosomal tri-snRNP complex assembly"/>
    <property type="evidence" value="ECO:0007669"/>
    <property type="project" value="TreeGrafter"/>
</dbReference>
<keyword evidence="4" id="KW-0507">mRNA processing</keyword>
<reference evidence="11 12" key="1">
    <citation type="journal article" date="2021" name="J. Hered.">
        <title>A chromosome-level genome assembly of the parasitoid wasp, Cotesia glomerata (Hymenoptera: Braconidae).</title>
        <authorList>
            <person name="Pinto B.J."/>
            <person name="Weis J.J."/>
            <person name="Gamble T."/>
            <person name="Ode P.J."/>
            <person name="Paul R."/>
            <person name="Zaspel J.M."/>
        </authorList>
    </citation>
    <scope>NUCLEOTIDE SEQUENCE [LARGE SCALE GENOMIC DNA]</scope>
    <source>
        <strain evidence="11">CgM1</strain>
    </source>
</reference>
<sequence length="381" mass="43911">MASKESCEMTQEVAKVLFKKGGTLVVMDMLPGTDFGIDLKSWTTGSNFKGIKMIPPGLHFIHYSAKDEFNESAPRVGFFHIFKEQDFIVKRWDNKETDMSSQPIEEEVIERIKNNHKELDKFLGPYPYDVLNQWKELTSKISDNILERCQPLTGYVRSALELENYDNEMRLKESNKTQLRRRESGLSVEAKEELLLPNLKPKKGTELRFTEVPERNYPDDATPAEITEYSLDSSYALSSTIQKMKDQSEIIGELQLAFVCFLIGQSFEAFEHWKKLIALICGAEKAISSRRSIYVDFLHTIEIQLSHAPEDILCDIVADNNFVYYHLRKLFATIEINPEIEGRLKSEAARLQVRLTNQFSWDFSNLQQEEFDEAPVVVAIN</sequence>
<feature type="domain" description="AAR2 C-terminal" evidence="9">
    <location>
        <begin position="209"/>
        <end position="364"/>
    </location>
</feature>
<dbReference type="PANTHER" id="PTHR12689:SF4">
    <property type="entry name" value="PROTEIN AAR2 HOMOLOG"/>
    <property type="match status" value="1"/>
</dbReference>
<dbReference type="CDD" id="cd13777">
    <property type="entry name" value="Aar2_N"/>
    <property type="match status" value="1"/>
</dbReference>
<keyword evidence="12" id="KW-1185">Reference proteome</keyword>
<comment type="caution">
    <text evidence="11">The sequence shown here is derived from an EMBL/GenBank/DDBJ whole genome shotgun (WGS) entry which is preliminary data.</text>
</comment>
<evidence type="ECO:0000313" key="11">
    <source>
        <dbReference type="EMBL" id="KAH0539666.1"/>
    </source>
</evidence>
<feature type="domain" description="AAR2 N-terminal" evidence="10">
    <location>
        <begin position="21"/>
        <end position="151"/>
    </location>
</feature>
<name>A0AAV7HZV4_COTGL</name>
<comment type="subunit">
    <text evidence="8">Interacts with PRPF8 (via RNase H homology domain). Component of a U5 snRNP complex that contains PRPF8.</text>
</comment>
<dbReference type="FunFam" id="2.60.34.20:FF:000001">
    <property type="entry name" value="protein AAR2 homolog"/>
    <property type="match status" value="1"/>
</dbReference>
<comment type="similarity">
    <text evidence="2">Belongs to the AAR2 family.</text>
</comment>
<gene>
    <name evidence="11" type="ORF">KQX54_007085</name>
</gene>
<dbReference type="InterPro" id="IPR038514">
    <property type="entry name" value="AAR2_C_sf"/>
</dbReference>
<dbReference type="InterPro" id="IPR007946">
    <property type="entry name" value="AAR2"/>
</dbReference>
<dbReference type="PANTHER" id="PTHR12689">
    <property type="entry name" value="A1 CISTRON SPLICING FACTOR AAR2-RELATED"/>
    <property type="match status" value="1"/>
</dbReference>
<dbReference type="Pfam" id="PF20981">
    <property type="entry name" value="AAR2_1st"/>
    <property type="match status" value="1"/>
</dbReference>
<comment type="function">
    <text evidence="1">Component of the U5 snRNP complex that is required for spliceosome assembly and for pre-mRNA splicing.</text>
</comment>
<dbReference type="GO" id="GO:0005681">
    <property type="term" value="C:spliceosomal complex"/>
    <property type="evidence" value="ECO:0007669"/>
    <property type="project" value="UniProtKB-KW"/>
</dbReference>
<dbReference type="InterPro" id="IPR033648">
    <property type="entry name" value="AAR2_C"/>
</dbReference>
<keyword evidence="6" id="KW-0508">mRNA splicing</keyword>
<dbReference type="InterPro" id="IPR033647">
    <property type="entry name" value="Aar2_N"/>
</dbReference>
<evidence type="ECO:0000256" key="7">
    <source>
        <dbReference type="ARBA" id="ARBA00030625"/>
    </source>
</evidence>
<evidence type="ECO:0000256" key="3">
    <source>
        <dbReference type="ARBA" id="ARBA00016372"/>
    </source>
</evidence>
<dbReference type="Proteomes" id="UP000826195">
    <property type="component" value="Unassembled WGS sequence"/>
</dbReference>
<accession>A0AAV7HZV4</accession>
<evidence type="ECO:0000256" key="4">
    <source>
        <dbReference type="ARBA" id="ARBA00022664"/>
    </source>
</evidence>
<evidence type="ECO:0000256" key="6">
    <source>
        <dbReference type="ARBA" id="ARBA00023187"/>
    </source>
</evidence>
<dbReference type="InterPro" id="IPR038516">
    <property type="entry name" value="AAR2_N_sf"/>
</dbReference>
<protein>
    <recommendedName>
        <fullName evidence="3">Protein AAR2 homolog</fullName>
    </recommendedName>
    <alternativeName>
        <fullName evidence="7">AAR2 splicing factor homolog</fullName>
    </alternativeName>
</protein>
<keyword evidence="5" id="KW-0747">Spliceosome</keyword>
<evidence type="ECO:0000256" key="5">
    <source>
        <dbReference type="ARBA" id="ARBA00022728"/>
    </source>
</evidence>